<dbReference type="GO" id="GO:0003677">
    <property type="term" value="F:DNA binding"/>
    <property type="evidence" value="ECO:0007669"/>
    <property type="project" value="InterPro"/>
</dbReference>
<dbReference type="PANTHER" id="PTHR33055">
    <property type="entry name" value="TRANSPOSASE FOR INSERTION SEQUENCE ELEMENT IS1111A"/>
    <property type="match status" value="1"/>
</dbReference>
<dbReference type="InterPro" id="IPR003346">
    <property type="entry name" value="Transposase_20"/>
</dbReference>
<accession>A0A1E3UM85</accession>
<proteinExistence type="predicted"/>
<sequence>MNSVGIDISKGRSTIAVMRPFGEVVISPFEVRHTDSELSELARQLKILDGETRVVMEATGNYHAPVAKLLHDAGLYVSVVNAKLVHDYGNNDLRRVKTDKKDAVKLANYGLDRWLTLPRYIPEEDTRLLLKNCYRQYRQYSKVQTVLKNNLISLLDTVFPNANRLFSSPIRGDGSEKWVDFVAEFWHCRCVSEKSERAFTCKYLHWCRKQGYNFSEAKAHTIYTEASGHIGVTPKSETTKLLIEQAVAQLRATSTALAALKHEMQSLASMLPEYPVVMDMFGVGPTLGPQLIAEIGDVRRFYSKKALVAYAGLDAPPNDSGDVTGRHKSMSKIGASSLRRTLFLVMSVYLQNAPLDEPVYQFMDKKRAEGKPYRVYMMASANKFLRIYYATVKAYLESLEHTA</sequence>
<name>A0A1E3UM85_9FIRM</name>
<reference evidence="3 4" key="1">
    <citation type="submission" date="2016-08" db="EMBL/GenBank/DDBJ databases">
        <authorList>
            <person name="Seilhamer J.J."/>
        </authorList>
    </citation>
    <scope>NUCLEOTIDE SEQUENCE [LARGE SCALE GENOMIC DNA]</scope>
    <source>
        <strain evidence="3 4">NML150140-1</strain>
    </source>
</reference>
<dbReference type="Pfam" id="PF02371">
    <property type="entry name" value="Transposase_20"/>
    <property type="match status" value="1"/>
</dbReference>
<dbReference type="Proteomes" id="UP000094271">
    <property type="component" value="Unassembled WGS sequence"/>
</dbReference>
<evidence type="ECO:0000313" key="4">
    <source>
        <dbReference type="Proteomes" id="UP000094271"/>
    </source>
</evidence>
<dbReference type="GO" id="GO:0004803">
    <property type="term" value="F:transposase activity"/>
    <property type="evidence" value="ECO:0007669"/>
    <property type="project" value="InterPro"/>
</dbReference>
<dbReference type="PANTHER" id="PTHR33055:SF3">
    <property type="entry name" value="PUTATIVE TRANSPOSASE FOR IS117-RELATED"/>
    <property type="match status" value="1"/>
</dbReference>
<gene>
    <name evidence="3" type="ORF">BEI59_06290</name>
</gene>
<feature type="domain" description="Transposase IS110-like N-terminal" evidence="1">
    <location>
        <begin position="4"/>
        <end position="160"/>
    </location>
</feature>
<organism evidence="3 4">
    <name type="scientific">Eisenbergiella tayi</name>
    <dbReference type="NCBI Taxonomy" id="1432052"/>
    <lineage>
        <taxon>Bacteria</taxon>
        <taxon>Bacillati</taxon>
        <taxon>Bacillota</taxon>
        <taxon>Clostridia</taxon>
        <taxon>Lachnospirales</taxon>
        <taxon>Lachnospiraceae</taxon>
        <taxon>Eisenbergiella</taxon>
    </lineage>
</organism>
<dbReference type="InterPro" id="IPR047650">
    <property type="entry name" value="Transpos_IS110"/>
</dbReference>
<evidence type="ECO:0000259" key="1">
    <source>
        <dbReference type="Pfam" id="PF01548"/>
    </source>
</evidence>
<evidence type="ECO:0000313" key="3">
    <source>
        <dbReference type="EMBL" id="ODR54158.1"/>
    </source>
</evidence>
<dbReference type="OrthoDB" id="9811278at2"/>
<dbReference type="NCBIfam" id="NF033542">
    <property type="entry name" value="transpos_IS110"/>
    <property type="match status" value="1"/>
</dbReference>
<feature type="domain" description="Transposase IS116/IS110/IS902 C-terminal" evidence="2">
    <location>
        <begin position="276"/>
        <end position="349"/>
    </location>
</feature>
<dbReference type="InterPro" id="IPR002525">
    <property type="entry name" value="Transp_IS110-like_N"/>
</dbReference>
<dbReference type="AlphaFoldDB" id="A0A1E3UM85"/>
<protein>
    <submittedName>
        <fullName evidence="3">Transposase</fullName>
    </submittedName>
</protein>
<evidence type="ECO:0000259" key="2">
    <source>
        <dbReference type="Pfam" id="PF02371"/>
    </source>
</evidence>
<comment type="caution">
    <text evidence="3">The sequence shown here is derived from an EMBL/GenBank/DDBJ whole genome shotgun (WGS) entry which is preliminary data.</text>
</comment>
<dbReference type="Pfam" id="PF01548">
    <property type="entry name" value="DEDD_Tnp_IS110"/>
    <property type="match status" value="1"/>
</dbReference>
<dbReference type="RefSeq" id="WP_069431319.1">
    <property type="nucleotide sequence ID" value="NZ_MEHA01000003.1"/>
</dbReference>
<dbReference type="EMBL" id="MEHA01000003">
    <property type="protein sequence ID" value="ODR54158.1"/>
    <property type="molecule type" value="Genomic_DNA"/>
</dbReference>
<dbReference type="GO" id="GO:0006313">
    <property type="term" value="P:DNA transposition"/>
    <property type="evidence" value="ECO:0007669"/>
    <property type="project" value="InterPro"/>
</dbReference>